<keyword evidence="1" id="KW-0812">Transmembrane</keyword>
<feature type="transmembrane region" description="Helical" evidence="1">
    <location>
        <begin position="44"/>
        <end position="63"/>
    </location>
</feature>
<gene>
    <name evidence="2" type="ORF">BPAG_LOCUS3936</name>
</gene>
<keyword evidence="3" id="KW-1185">Reference proteome</keyword>
<evidence type="ECO:0000313" key="2">
    <source>
        <dbReference type="EMBL" id="VDN85122.1"/>
    </source>
</evidence>
<keyword evidence="1" id="KW-0472">Membrane</keyword>
<sequence>MGSVREGSEVIILRYARIALIVTFVPTLEVLFETRRNALMPSYAIYARIALIVTFVPTLEVLFETRRNALMPSYAMLVK</sequence>
<proteinExistence type="predicted"/>
<dbReference type="WBParaSite" id="BPAG_0000397201-mRNA-1">
    <property type="protein sequence ID" value="BPAG_0000397201-mRNA-1"/>
    <property type="gene ID" value="BPAG_0000397201"/>
</dbReference>
<dbReference type="AlphaFoldDB" id="A0A0N4T6Y5"/>
<accession>A0A0N4T6Y5</accession>
<reference evidence="2 3" key="2">
    <citation type="submission" date="2018-11" db="EMBL/GenBank/DDBJ databases">
        <authorList>
            <consortium name="Pathogen Informatics"/>
        </authorList>
    </citation>
    <scope>NUCLEOTIDE SEQUENCE [LARGE SCALE GENOMIC DNA]</scope>
</reference>
<protein>
    <submittedName>
        <fullName evidence="4">Very-long-chain (3R)-3-hydroxyacyl-CoA dehydratase</fullName>
    </submittedName>
</protein>
<keyword evidence="1" id="KW-1133">Transmembrane helix</keyword>
<evidence type="ECO:0000313" key="3">
    <source>
        <dbReference type="Proteomes" id="UP000278627"/>
    </source>
</evidence>
<organism evidence="4">
    <name type="scientific">Brugia pahangi</name>
    <name type="common">Filarial nematode worm</name>
    <dbReference type="NCBI Taxonomy" id="6280"/>
    <lineage>
        <taxon>Eukaryota</taxon>
        <taxon>Metazoa</taxon>
        <taxon>Ecdysozoa</taxon>
        <taxon>Nematoda</taxon>
        <taxon>Chromadorea</taxon>
        <taxon>Rhabditida</taxon>
        <taxon>Spirurina</taxon>
        <taxon>Spiruromorpha</taxon>
        <taxon>Filarioidea</taxon>
        <taxon>Onchocercidae</taxon>
        <taxon>Brugia</taxon>
    </lineage>
</organism>
<name>A0A0N4T6Y5_BRUPA</name>
<feature type="transmembrane region" description="Helical" evidence="1">
    <location>
        <begin position="12"/>
        <end position="32"/>
    </location>
</feature>
<evidence type="ECO:0000256" key="1">
    <source>
        <dbReference type="SAM" id="Phobius"/>
    </source>
</evidence>
<dbReference type="Proteomes" id="UP000278627">
    <property type="component" value="Unassembled WGS sequence"/>
</dbReference>
<reference evidence="4" key="1">
    <citation type="submission" date="2017-02" db="UniProtKB">
        <authorList>
            <consortium name="WormBaseParasite"/>
        </authorList>
    </citation>
    <scope>IDENTIFICATION</scope>
</reference>
<evidence type="ECO:0000313" key="4">
    <source>
        <dbReference type="WBParaSite" id="BPAG_0000397201-mRNA-1"/>
    </source>
</evidence>
<dbReference type="EMBL" id="UZAD01001511">
    <property type="protein sequence ID" value="VDN85122.1"/>
    <property type="molecule type" value="Genomic_DNA"/>
</dbReference>